<accession>A0A2C6ANC7</accession>
<dbReference type="EMBL" id="CP013122">
    <property type="protein sequence ID" value="ALM95434.1"/>
    <property type="molecule type" value="Genomic_DNA"/>
</dbReference>
<reference evidence="2 4" key="2">
    <citation type="submission" date="2017-06" db="EMBL/GenBank/DDBJ databases">
        <title>Draft genome sequence of Fusobacterium nucleatum subsp. polymorphum KCOM 1267 (=ChDC F290).</title>
        <authorList>
            <person name="Kook J.-K."/>
            <person name="Park S.-N."/>
            <person name="Lim Y.K."/>
            <person name="Roh H."/>
        </authorList>
    </citation>
    <scope>NUCLEOTIDE SEQUENCE [LARGE SCALE GENOMIC DNA]</scope>
    <source>
        <strain evidence="2">KCOM 1267</strain>
        <strain evidence="4">KCOM 1267(ChDC F290)</strain>
    </source>
</reference>
<keyword evidence="1" id="KW-0614">Plasmid</keyword>
<dbReference type="Proteomes" id="UP000067061">
    <property type="component" value="Plasmid unnamed1"/>
</dbReference>
<evidence type="ECO:0000313" key="2">
    <source>
        <dbReference type="EMBL" id="PHI03629.1"/>
    </source>
</evidence>
<sequence length="59" mass="7066">MATLTYNENDIVILTKKEYNKMMKEIRNYRYLKKIESRMEDIKNGKGILKPVPTEVEDE</sequence>
<proteinExistence type="predicted"/>
<protein>
    <submittedName>
        <fullName evidence="2">Uncharacterized protein</fullName>
    </submittedName>
</protein>
<evidence type="ECO:0000313" key="4">
    <source>
        <dbReference type="Proteomes" id="UP000221504"/>
    </source>
</evidence>
<dbReference type="Proteomes" id="UP000221504">
    <property type="component" value="Unassembled WGS sequence"/>
</dbReference>
<gene>
    <name evidence="2" type="ORF">CBG52_12625</name>
    <name evidence="1" type="ORF">RO02_12570</name>
</gene>
<organism evidence="2 4">
    <name type="scientific">Fusobacterium nucleatum subsp. polymorphum</name>
    <name type="common">Fusobacterium polymorphum</name>
    <dbReference type="NCBI Taxonomy" id="76857"/>
    <lineage>
        <taxon>Bacteria</taxon>
        <taxon>Fusobacteriati</taxon>
        <taxon>Fusobacteriota</taxon>
        <taxon>Fusobacteriia</taxon>
        <taxon>Fusobacteriales</taxon>
        <taxon>Fusobacteriaceae</taxon>
        <taxon>Fusobacterium</taxon>
    </lineage>
</organism>
<evidence type="ECO:0000313" key="1">
    <source>
        <dbReference type="EMBL" id="ALM95434.1"/>
    </source>
</evidence>
<dbReference type="RefSeq" id="WP_016340163.1">
    <property type="nucleotide sequence ID" value="NZ_CP013122.1"/>
</dbReference>
<name>A0A2C6ANC7_FUSNP</name>
<evidence type="ECO:0000313" key="3">
    <source>
        <dbReference type="Proteomes" id="UP000067061"/>
    </source>
</evidence>
<reference evidence="1 3" key="1">
    <citation type="submission" date="2015-11" db="EMBL/GenBank/DDBJ databases">
        <authorList>
            <person name="Kook J.-K."/>
            <person name="Park S.-N."/>
            <person name="Lim Y.K."/>
            <person name="Jo E."/>
        </authorList>
    </citation>
    <scope>NUCLEOTIDE SEQUENCE [LARGE SCALE GENOMIC DNA]</scope>
    <source>
        <strain evidence="1 3">ChDC F306</strain>
        <plasmid evidence="1 3">unnamed1</plasmid>
    </source>
</reference>
<dbReference type="EMBL" id="NIRM01000007">
    <property type="protein sequence ID" value="PHI03629.1"/>
    <property type="molecule type" value="Genomic_DNA"/>
</dbReference>
<geneLocation type="plasmid" evidence="1 3">
    <name>unnamed1</name>
</geneLocation>
<dbReference type="AlphaFoldDB" id="A0A2C6ANC7"/>